<dbReference type="Pfam" id="PF13525">
    <property type="entry name" value="YfiO"/>
    <property type="match status" value="1"/>
</dbReference>
<keyword evidence="1 6" id="KW-0732">Signal</keyword>
<dbReference type="InterPro" id="IPR039565">
    <property type="entry name" value="BamD-like"/>
</dbReference>
<feature type="region of interest" description="Disordered" evidence="5">
    <location>
        <begin position="328"/>
        <end position="353"/>
    </location>
</feature>
<evidence type="ECO:0000256" key="6">
    <source>
        <dbReference type="SAM" id="SignalP"/>
    </source>
</evidence>
<evidence type="ECO:0000256" key="4">
    <source>
        <dbReference type="PROSITE-ProRule" id="PRU00339"/>
    </source>
</evidence>
<keyword evidence="4" id="KW-0802">TPR repeat</keyword>
<feature type="compositionally biased region" description="Polar residues" evidence="5">
    <location>
        <begin position="328"/>
        <end position="346"/>
    </location>
</feature>
<evidence type="ECO:0000313" key="9">
    <source>
        <dbReference type="Proteomes" id="UP001302494"/>
    </source>
</evidence>
<evidence type="ECO:0000256" key="2">
    <source>
        <dbReference type="ARBA" id="ARBA00023136"/>
    </source>
</evidence>
<accession>A0AA96JUC4</accession>
<feature type="chain" id="PRO_5041642435" evidence="6">
    <location>
        <begin position="23"/>
        <end position="353"/>
    </location>
</feature>
<evidence type="ECO:0000313" key="8">
    <source>
        <dbReference type="EMBL" id="WNM60417.1"/>
    </source>
</evidence>
<dbReference type="PROSITE" id="PS51257">
    <property type="entry name" value="PROKAR_LIPOPROTEIN"/>
    <property type="match status" value="1"/>
</dbReference>
<keyword evidence="3" id="KW-0998">Cell outer membrane</keyword>
<dbReference type="Proteomes" id="UP001302494">
    <property type="component" value="Chromosome"/>
</dbReference>
<evidence type="ECO:0000256" key="5">
    <source>
        <dbReference type="SAM" id="MobiDB-lite"/>
    </source>
</evidence>
<name>A0AA96JUC4_9BACT</name>
<dbReference type="KEGG" id="nneo:PQG83_11645"/>
<keyword evidence="9" id="KW-1185">Reference proteome</keyword>
<feature type="region of interest" description="Disordered" evidence="5">
    <location>
        <begin position="246"/>
        <end position="271"/>
    </location>
</feature>
<reference evidence="8 9" key="1">
    <citation type="submission" date="2023-01" db="EMBL/GenBank/DDBJ databases">
        <title>Cultivation and genomic characterization of new, ubiquitous marine nitrite-oxidizing bacteria from the Nitrospirales.</title>
        <authorList>
            <person name="Mueller A.J."/>
            <person name="Daebeler A."/>
            <person name="Herbold C.W."/>
            <person name="Kirkegaard R.H."/>
            <person name="Daims H."/>
        </authorList>
    </citation>
    <scope>NUCLEOTIDE SEQUENCE [LARGE SCALE GENOMIC DNA]</scope>
    <source>
        <strain evidence="8 9">DK</strain>
    </source>
</reference>
<feature type="repeat" description="TPR" evidence="4">
    <location>
        <begin position="157"/>
        <end position="190"/>
    </location>
</feature>
<proteinExistence type="predicted"/>
<feature type="signal peptide" evidence="6">
    <location>
        <begin position="1"/>
        <end position="22"/>
    </location>
</feature>
<dbReference type="InterPro" id="IPR017689">
    <property type="entry name" value="BamD"/>
</dbReference>
<dbReference type="RefSeq" id="WP_312741108.1">
    <property type="nucleotide sequence ID" value="NZ_CP116968.1"/>
</dbReference>
<evidence type="ECO:0000259" key="7">
    <source>
        <dbReference type="Pfam" id="PF13525"/>
    </source>
</evidence>
<feature type="domain" description="Outer membrane lipoprotein BamD-like" evidence="7">
    <location>
        <begin position="59"/>
        <end position="212"/>
    </location>
</feature>
<protein>
    <submittedName>
        <fullName evidence="8">Outer membrane protein assembly factor BamD</fullName>
    </submittedName>
</protein>
<dbReference type="InterPro" id="IPR011990">
    <property type="entry name" value="TPR-like_helical_dom_sf"/>
</dbReference>
<dbReference type="AlphaFoldDB" id="A0AA96JUC4"/>
<dbReference type="PROSITE" id="PS50005">
    <property type="entry name" value="TPR"/>
    <property type="match status" value="1"/>
</dbReference>
<sequence>MKFPVNFRTLLLPFLTALIIIAGCSSTPKPTEHTDNTSKKEVSSTDEQIFVGDSVEMSYDPNVIMKRAESFFDKESYAESIVEYKHFLDLHRNHILAPYAQYKIGVSHFKQYRTVDRDPEPLEESIQSFEKLLQEFPASRYEAEAKQTILICKEQLAQRHLMVGHFYLKRGSYLAAAHRFEKIIKEYPELETAGDAMFHLAKTYQNLGIEEWSQEWLLTLVNEHPNNPYHSDGKKLLAKLEKKNPTLLASLPPDPSPNEHNTPDPAVRGQRSDNQLLVRTVSHTPESPLLSSAAATSPTVKPAMLSAPTASDLPLSKTACTIGTWCDSPSSSATTPPIQLSSSAKSCKTGEWC</sequence>
<evidence type="ECO:0000256" key="1">
    <source>
        <dbReference type="ARBA" id="ARBA00022729"/>
    </source>
</evidence>
<organism evidence="8 9">
    <name type="scientific">Candidatus Nitrospira neomarina</name>
    <dbReference type="NCBI Taxonomy" id="3020899"/>
    <lineage>
        <taxon>Bacteria</taxon>
        <taxon>Pseudomonadati</taxon>
        <taxon>Nitrospirota</taxon>
        <taxon>Nitrospiria</taxon>
        <taxon>Nitrospirales</taxon>
        <taxon>Nitrospiraceae</taxon>
        <taxon>Nitrospira</taxon>
    </lineage>
</organism>
<dbReference type="InterPro" id="IPR019734">
    <property type="entry name" value="TPR_rpt"/>
</dbReference>
<keyword evidence="2" id="KW-0472">Membrane</keyword>
<evidence type="ECO:0000256" key="3">
    <source>
        <dbReference type="ARBA" id="ARBA00023237"/>
    </source>
</evidence>
<gene>
    <name evidence="8" type="primary">bamD</name>
    <name evidence="8" type="ORF">PQG83_11645</name>
</gene>
<dbReference type="EMBL" id="CP116968">
    <property type="protein sequence ID" value="WNM60417.1"/>
    <property type="molecule type" value="Genomic_DNA"/>
</dbReference>
<dbReference type="NCBIfam" id="TIGR03302">
    <property type="entry name" value="OM_YfiO"/>
    <property type="match status" value="1"/>
</dbReference>
<dbReference type="Gene3D" id="1.25.40.10">
    <property type="entry name" value="Tetratricopeptide repeat domain"/>
    <property type="match status" value="1"/>
</dbReference>
<dbReference type="SUPFAM" id="SSF48452">
    <property type="entry name" value="TPR-like"/>
    <property type="match status" value="1"/>
</dbReference>